<feature type="transmembrane region" description="Helical" evidence="9">
    <location>
        <begin position="123"/>
        <end position="141"/>
    </location>
</feature>
<comment type="caution">
    <text evidence="12">The sequence shown here is derived from an EMBL/GenBank/DDBJ whole genome shotgun (WGS) entry which is preliminary data.</text>
</comment>
<evidence type="ECO:0000256" key="6">
    <source>
        <dbReference type="ARBA" id="ARBA00022989"/>
    </source>
</evidence>
<evidence type="ECO:0000256" key="9">
    <source>
        <dbReference type="SAM" id="Phobius"/>
    </source>
</evidence>
<dbReference type="PANTHER" id="PTHR11562:SF17">
    <property type="entry name" value="RE54080P-RELATED"/>
    <property type="match status" value="1"/>
</dbReference>
<evidence type="ECO:0000256" key="7">
    <source>
        <dbReference type="ARBA" id="ARBA00023065"/>
    </source>
</evidence>
<organism evidence="12 13">
    <name type="scientific">Caldovatus aquaticus</name>
    <dbReference type="NCBI Taxonomy" id="2865671"/>
    <lineage>
        <taxon>Bacteria</taxon>
        <taxon>Pseudomonadati</taxon>
        <taxon>Pseudomonadota</taxon>
        <taxon>Alphaproteobacteria</taxon>
        <taxon>Acetobacterales</taxon>
        <taxon>Roseomonadaceae</taxon>
        <taxon>Caldovatus</taxon>
    </lineage>
</organism>
<protein>
    <submittedName>
        <fullName evidence="12">Cation diffusion facilitator family transporter</fullName>
    </submittedName>
</protein>
<dbReference type="Gene3D" id="1.20.1510.10">
    <property type="entry name" value="Cation efflux protein transmembrane domain"/>
    <property type="match status" value="1"/>
</dbReference>
<evidence type="ECO:0000256" key="2">
    <source>
        <dbReference type="ARBA" id="ARBA00008873"/>
    </source>
</evidence>
<dbReference type="PANTHER" id="PTHR11562">
    <property type="entry name" value="CATION EFFLUX PROTEIN/ ZINC TRANSPORTER"/>
    <property type="match status" value="1"/>
</dbReference>
<evidence type="ECO:0000259" key="10">
    <source>
        <dbReference type="Pfam" id="PF01545"/>
    </source>
</evidence>
<reference evidence="12 13" key="1">
    <citation type="submission" date="2021-08" db="EMBL/GenBank/DDBJ databases">
        <title>Caldovatus sediminis gen. nov., sp. nov., a moderately thermophilic bacterium isolated from a hot spring.</title>
        <authorList>
            <person name="Hu C.-J."/>
            <person name="Li W.-J."/>
            <person name="Xian W.-D."/>
        </authorList>
    </citation>
    <scope>NUCLEOTIDE SEQUENCE [LARGE SCALE GENOMIC DNA]</scope>
    <source>
        <strain evidence="12 13">SYSU G05006</strain>
    </source>
</reference>
<dbReference type="SUPFAM" id="SSF161111">
    <property type="entry name" value="Cation efflux protein transmembrane domain-like"/>
    <property type="match status" value="1"/>
</dbReference>
<dbReference type="SUPFAM" id="SSF160240">
    <property type="entry name" value="Cation efflux protein cytoplasmic domain-like"/>
    <property type="match status" value="1"/>
</dbReference>
<keyword evidence="4 9" id="KW-0812">Transmembrane</keyword>
<feature type="transmembrane region" description="Helical" evidence="9">
    <location>
        <begin position="19"/>
        <end position="40"/>
    </location>
</feature>
<evidence type="ECO:0000313" key="12">
    <source>
        <dbReference type="EMBL" id="MBW8270875.1"/>
    </source>
</evidence>
<evidence type="ECO:0000256" key="8">
    <source>
        <dbReference type="ARBA" id="ARBA00023136"/>
    </source>
</evidence>
<proteinExistence type="inferred from homology"/>
<dbReference type="EMBL" id="JAHZUY010000057">
    <property type="protein sequence ID" value="MBW8270875.1"/>
    <property type="molecule type" value="Genomic_DNA"/>
</dbReference>
<dbReference type="InterPro" id="IPR027470">
    <property type="entry name" value="Cation_efflux_CTD"/>
</dbReference>
<keyword evidence="8 9" id="KW-0472">Membrane</keyword>
<keyword evidence="13" id="KW-1185">Reference proteome</keyword>
<feature type="domain" description="Cation efflux protein transmembrane" evidence="10">
    <location>
        <begin position="22"/>
        <end position="206"/>
    </location>
</feature>
<dbReference type="InterPro" id="IPR050681">
    <property type="entry name" value="CDF/SLC30A"/>
</dbReference>
<dbReference type="InterPro" id="IPR058533">
    <property type="entry name" value="Cation_efflux_TM"/>
</dbReference>
<evidence type="ECO:0000256" key="3">
    <source>
        <dbReference type="ARBA" id="ARBA00022448"/>
    </source>
</evidence>
<keyword evidence="7" id="KW-0406">Ion transport</keyword>
<evidence type="ECO:0000256" key="5">
    <source>
        <dbReference type="ARBA" id="ARBA00022906"/>
    </source>
</evidence>
<feature type="transmembrane region" description="Helical" evidence="9">
    <location>
        <begin position="81"/>
        <end position="103"/>
    </location>
</feature>
<gene>
    <name evidence="12" type="ORF">K1J50_15430</name>
</gene>
<feature type="domain" description="Cation efflux protein cytoplasmic" evidence="11">
    <location>
        <begin position="215"/>
        <end position="288"/>
    </location>
</feature>
<dbReference type="Proteomes" id="UP001519924">
    <property type="component" value="Unassembled WGS sequence"/>
</dbReference>
<evidence type="ECO:0000256" key="4">
    <source>
        <dbReference type="ARBA" id="ARBA00022692"/>
    </source>
</evidence>
<keyword evidence="3" id="KW-0813">Transport</keyword>
<accession>A0ABS7F5H6</accession>
<comment type="similarity">
    <text evidence="2">Belongs to the cation diffusion facilitator (CDF) transporter (TC 2.A.4) family. SLC30A subfamily.</text>
</comment>
<comment type="subcellular location">
    <subcellularLocation>
        <location evidence="1">Membrane</location>
        <topology evidence="1">Multi-pass membrane protein</topology>
    </subcellularLocation>
</comment>
<evidence type="ECO:0000313" key="13">
    <source>
        <dbReference type="Proteomes" id="UP001519924"/>
    </source>
</evidence>
<keyword evidence="5" id="KW-0864">Zinc transport</keyword>
<dbReference type="Pfam" id="PF16916">
    <property type="entry name" value="ZT_dimer"/>
    <property type="match status" value="1"/>
</dbReference>
<dbReference type="NCBIfam" id="TIGR01297">
    <property type="entry name" value="CDF"/>
    <property type="match status" value="1"/>
</dbReference>
<feature type="transmembrane region" description="Helical" evidence="9">
    <location>
        <begin position="153"/>
        <end position="179"/>
    </location>
</feature>
<dbReference type="RefSeq" id="WP_220118657.1">
    <property type="nucleotide sequence ID" value="NZ_JAHZUY010000057.1"/>
</dbReference>
<dbReference type="Pfam" id="PF01545">
    <property type="entry name" value="Cation_efflux"/>
    <property type="match status" value="1"/>
</dbReference>
<sequence length="304" mass="31376">MPHGDDHGHRHASPSEHGFALGIGLNLGYVLVEAAAGLWAGSLTLLADAGHNLSDVLGLALAWAAARLARRAPTPRRSYGWRRASILAALANAMLLLVAVGAIGLEAIGRLRDPAPVATGPMLWVAAAGVVVNGGTALLFLRGRQHDLNRRGAFLHMVADAGVTLGVIATALLIGATGWAWLDPAVALAIAAAILAGTWSLLRESMNLAMDAVPRGIDPAEVEAWLAALPGVASVHDLHIWAMSTTETALTAHLVCPAAGPPDDAFLAEAARGLRARFGIGHATLQVERGDAAHPCALAPREVV</sequence>
<keyword evidence="6 9" id="KW-1133">Transmembrane helix</keyword>
<evidence type="ECO:0000259" key="11">
    <source>
        <dbReference type="Pfam" id="PF16916"/>
    </source>
</evidence>
<feature type="transmembrane region" description="Helical" evidence="9">
    <location>
        <begin position="185"/>
        <end position="202"/>
    </location>
</feature>
<dbReference type="InterPro" id="IPR002524">
    <property type="entry name" value="Cation_efflux"/>
</dbReference>
<dbReference type="InterPro" id="IPR027469">
    <property type="entry name" value="Cation_efflux_TMD_sf"/>
</dbReference>
<evidence type="ECO:0000256" key="1">
    <source>
        <dbReference type="ARBA" id="ARBA00004141"/>
    </source>
</evidence>
<name>A0ABS7F5H6_9PROT</name>
<keyword evidence="5" id="KW-0862">Zinc</keyword>
<dbReference type="InterPro" id="IPR036837">
    <property type="entry name" value="Cation_efflux_CTD_sf"/>
</dbReference>